<dbReference type="Proteomes" id="UP001595681">
    <property type="component" value="Unassembled WGS sequence"/>
</dbReference>
<dbReference type="EMBL" id="JBHRVU010000005">
    <property type="protein sequence ID" value="MFC3443388.1"/>
    <property type="molecule type" value="Genomic_DNA"/>
</dbReference>
<keyword evidence="2" id="KW-1185">Reference proteome</keyword>
<comment type="caution">
    <text evidence="1">The sequence shown here is derived from an EMBL/GenBank/DDBJ whole genome shotgun (WGS) entry which is preliminary data.</text>
</comment>
<reference evidence="2" key="1">
    <citation type="journal article" date="2019" name="Int. J. Syst. Evol. Microbiol.">
        <title>The Global Catalogue of Microorganisms (GCM) 10K type strain sequencing project: providing services to taxonomists for standard genome sequencing and annotation.</title>
        <authorList>
            <consortium name="The Broad Institute Genomics Platform"/>
            <consortium name="The Broad Institute Genome Sequencing Center for Infectious Disease"/>
            <person name="Wu L."/>
            <person name="Ma J."/>
        </authorList>
    </citation>
    <scope>NUCLEOTIDE SEQUENCE [LARGE SCALE GENOMIC DNA]</scope>
    <source>
        <strain evidence="2">CCM 7491</strain>
    </source>
</reference>
<proteinExistence type="predicted"/>
<dbReference type="RefSeq" id="WP_380798111.1">
    <property type="nucleotide sequence ID" value="NZ_JBHRVU010000005.1"/>
</dbReference>
<protein>
    <recommendedName>
        <fullName evidence="3">Lipoprotein</fullName>
    </recommendedName>
</protein>
<sequence>MRYSKQLISRWQPRVLFASLALVTSCGGMSATERECRGIIKMDLLNPENAEFFNFKSIDKMKFSEGVANKVWRGHNVSPSERWKFGDQLDGPINDIVKSMDGAEYYSIRVKAESRIGLKVTSQYVCAFKPQSGCGCLDADLE</sequence>
<evidence type="ECO:0000313" key="2">
    <source>
        <dbReference type="Proteomes" id="UP001595681"/>
    </source>
</evidence>
<name>A0ABV7NIS2_9SPHN</name>
<organism evidence="1 2">
    <name type="scientific">Sphingobium rhizovicinum</name>
    <dbReference type="NCBI Taxonomy" id="432308"/>
    <lineage>
        <taxon>Bacteria</taxon>
        <taxon>Pseudomonadati</taxon>
        <taxon>Pseudomonadota</taxon>
        <taxon>Alphaproteobacteria</taxon>
        <taxon>Sphingomonadales</taxon>
        <taxon>Sphingomonadaceae</taxon>
        <taxon>Sphingobium</taxon>
    </lineage>
</organism>
<accession>A0ABV7NIS2</accession>
<evidence type="ECO:0000313" key="1">
    <source>
        <dbReference type="EMBL" id="MFC3443388.1"/>
    </source>
</evidence>
<evidence type="ECO:0008006" key="3">
    <source>
        <dbReference type="Google" id="ProtNLM"/>
    </source>
</evidence>
<gene>
    <name evidence="1" type="ORF">ACFOKF_19730</name>
</gene>
<dbReference type="PROSITE" id="PS51257">
    <property type="entry name" value="PROKAR_LIPOPROTEIN"/>
    <property type="match status" value="1"/>
</dbReference>